<name>A0A5B7H6S0_PORTR</name>
<accession>A0A5B7H6S0</accession>
<reference evidence="1 2" key="1">
    <citation type="submission" date="2019-05" db="EMBL/GenBank/DDBJ databases">
        <title>Another draft genome of Portunus trituberculatus and its Hox gene families provides insights of decapod evolution.</title>
        <authorList>
            <person name="Jeong J.-H."/>
            <person name="Song I."/>
            <person name="Kim S."/>
            <person name="Choi T."/>
            <person name="Kim D."/>
            <person name="Ryu S."/>
            <person name="Kim W."/>
        </authorList>
    </citation>
    <scope>NUCLEOTIDE SEQUENCE [LARGE SCALE GENOMIC DNA]</scope>
    <source>
        <tissue evidence="1">Muscle</tissue>
    </source>
</reference>
<proteinExistence type="predicted"/>
<evidence type="ECO:0000313" key="1">
    <source>
        <dbReference type="EMBL" id="MPC65509.1"/>
    </source>
</evidence>
<organism evidence="1 2">
    <name type="scientific">Portunus trituberculatus</name>
    <name type="common">Swimming crab</name>
    <name type="synonym">Neptunus trituberculatus</name>
    <dbReference type="NCBI Taxonomy" id="210409"/>
    <lineage>
        <taxon>Eukaryota</taxon>
        <taxon>Metazoa</taxon>
        <taxon>Ecdysozoa</taxon>
        <taxon>Arthropoda</taxon>
        <taxon>Crustacea</taxon>
        <taxon>Multicrustacea</taxon>
        <taxon>Malacostraca</taxon>
        <taxon>Eumalacostraca</taxon>
        <taxon>Eucarida</taxon>
        <taxon>Decapoda</taxon>
        <taxon>Pleocyemata</taxon>
        <taxon>Brachyura</taxon>
        <taxon>Eubrachyura</taxon>
        <taxon>Portunoidea</taxon>
        <taxon>Portunidae</taxon>
        <taxon>Portuninae</taxon>
        <taxon>Portunus</taxon>
    </lineage>
</organism>
<dbReference type="EMBL" id="VSRR010023461">
    <property type="protein sequence ID" value="MPC65509.1"/>
    <property type="molecule type" value="Genomic_DNA"/>
</dbReference>
<keyword evidence="2" id="KW-1185">Reference proteome</keyword>
<dbReference type="AlphaFoldDB" id="A0A5B7H6S0"/>
<evidence type="ECO:0000313" key="2">
    <source>
        <dbReference type="Proteomes" id="UP000324222"/>
    </source>
</evidence>
<gene>
    <name evidence="1" type="ORF">E2C01_059644</name>
</gene>
<protein>
    <submittedName>
        <fullName evidence="1">Uncharacterized protein</fullName>
    </submittedName>
</protein>
<comment type="caution">
    <text evidence="1">The sequence shown here is derived from an EMBL/GenBank/DDBJ whole genome shotgun (WGS) entry which is preliminary data.</text>
</comment>
<dbReference type="Proteomes" id="UP000324222">
    <property type="component" value="Unassembled WGS sequence"/>
</dbReference>
<sequence length="53" mass="5846">MACTQFVADANANVSLANVTLLFLQKLIHPYFPKATLLCCDSVGKKICRLEMT</sequence>